<dbReference type="RefSeq" id="WP_209661474.1">
    <property type="nucleotide sequence ID" value="NZ_JAGGLI010000028.1"/>
</dbReference>
<evidence type="ECO:0000313" key="3">
    <source>
        <dbReference type="Proteomes" id="UP001314903"/>
    </source>
</evidence>
<protein>
    <submittedName>
        <fullName evidence="2">Uncharacterized protein</fullName>
    </submittedName>
</protein>
<dbReference type="EMBL" id="JAGGLI010000028">
    <property type="protein sequence ID" value="MBP2028423.1"/>
    <property type="molecule type" value="Genomic_DNA"/>
</dbReference>
<dbReference type="Proteomes" id="UP001314903">
    <property type="component" value="Unassembled WGS sequence"/>
</dbReference>
<gene>
    <name evidence="2" type="ORF">J2Z35_002224</name>
</gene>
<name>A0ABS4KKV6_9FIRM</name>
<keyword evidence="1" id="KW-0812">Transmembrane</keyword>
<organism evidence="2 3">
    <name type="scientific">Acetoanaerobium pronyense</name>
    <dbReference type="NCBI Taxonomy" id="1482736"/>
    <lineage>
        <taxon>Bacteria</taxon>
        <taxon>Bacillati</taxon>
        <taxon>Bacillota</taxon>
        <taxon>Clostridia</taxon>
        <taxon>Peptostreptococcales</taxon>
        <taxon>Filifactoraceae</taxon>
        <taxon>Acetoanaerobium</taxon>
    </lineage>
</organism>
<keyword evidence="3" id="KW-1185">Reference proteome</keyword>
<feature type="transmembrane region" description="Helical" evidence="1">
    <location>
        <begin position="69"/>
        <end position="93"/>
    </location>
</feature>
<sequence length="109" mass="12795">MRWVDPKDLEKFNDKDYIDRVRKRSEKNTGPTKEQSIKLILRGLVFLVLLILFDIGYRRYRFEEGLLSTGFMIITLASAIGAVQIPIGLYYYIKRYAEKDDSENHSSDK</sequence>
<reference evidence="2 3" key="1">
    <citation type="submission" date="2021-03" db="EMBL/GenBank/DDBJ databases">
        <title>Genomic Encyclopedia of Type Strains, Phase IV (KMG-IV): sequencing the most valuable type-strain genomes for metagenomic binning, comparative biology and taxonomic classification.</title>
        <authorList>
            <person name="Goeker M."/>
        </authorList>
    </citation>
    <scope>NUCLEOTIDE SEQUENCE [LARGE SCALE GENOMIC DNA]</scope>
    <source>
        <strain evidence="2 3">DSM 27512</strain>
    </source>
</reference>
<accession>A0ABS4KKV6</accession>
<keyword evidence="1" id="KW-1133">Transmembrane helix</keyword>
<keyword evidence="1" id="KW-0472">Membrane</keyword>
<comment type="caution">
    <text evidence="2">The sequence shown here is derived from an EMBL/GenBank/DDBJ whole genome shotgun (WGS) entry which is preliminary data.</text>
</comment>
<evidence type="ECO:0000256" key="1">
    <source>
        <dbReference type="SAM" id="Phobius"/>
    </source>
</evidence>
<evidence type="ECO:0000313" key="2">
    <source>
        <dbReference type="EMBL" id="MBP2028423.1"/>
    </source>
</evidence>
<proteinExistence type="predicted"/>
<feature type="transmembrane region" description="Helical" evidence="1">
    <location>
        <begin position="39"/>
        <end position="57"/>
    </location>
</feature>